<accession>A0A4Q4N1B2</accession>
<feature type="signal peptide" evidence="1">
    <location>
        <begin position="1"/>
        <end position="19"/>
    </location>
</feature>
<dbReference type="EMBL" id="PDXD01000055">
    <property type="protein sequence ID" value="RYN67308.1"/>
    <property type="molecule type" value="Genomic_DNA"/>
</dbReference>
<evidence type="ECO:0000313" key="3">
    <source>
        <dbReference type="EMBL" id="RYN67308.1"/>
    </source>
</evidence>
<keyword evidence="1" id="KW-0732">Signal</keyword>
<feature type="chain" id="PRO_5020370204" description="Glycan binding protein Y3-like domain-containing protein" evidence="1">
    <location>
        <begin position="20"/>
        <end position="122"/>
    </location>
</feature>
<protein>
    <recommendedName>
        <fullName evidence="2">Glycan binding protein Y3-like domain-containing protein</fullName>
    </recommendedName>
</protein>
<feature type="domain" description="Glycan binding protein Y3-like" evidence="2">
    <location>
        <begin position="38"/>
        <end position="122"/>
    </location>
</feature>
<dbReference type="Pfam" id="PF22803">
    <property type="entry name" value="GBD_Y3"/>
    <property type="match status" value="1"/>
</dbReference>
<sequence>MLCHSFLILLALGATVVQAKCYGMRSDMYGQSVDGADAVVAEFCDHSLAGYFAEGQVKYRCHELHQNLKAEFWVTWKGHGSMTLNSEDCKMRLKNEISGCSLGGESVVADWSFRFDPNWGHC</sequence>
<evidence type="ECO:0000313" key="4">
    <source>
        <dbReference type="Proteomes" id="UP000291422"/>
    </source>
</evidence>
<proteinExistence type="predicted"/>
<reference evidence="4" key="1">
    <citation type="journal article" date="2019" name="bioRxiv">
        <title>Genomics, evolutionary history and diagnostics of the Alternaria alternata species group including apple and Asian pear pathotypes.</title>
        <authorList>
            <person name="Armitage A.D."/>
            <person name="Cockerton H.M."/>
            <person name="Sreenivasaprasad S."/>
            <person name="Woodhall J.W."/>
            <person name="Lane C.R."/>
            <person name="Harrison R.J."/>
            <person name="Clarkson J.P."/>
        </authorList>
    </citation>
    <scope>NUCLEOTIDE SEQUENCE [LARGE SCALE GENOMIC DNA]</scope>
    <source>
        <strain evidence="4">FERA 1177</strain>
    </source>
</reference>
<gene>
    <name evidence="3" type="ORF">AA0117_g11641</name>
</gene>
<dbReference type="AlphaFoldDB" id="A0A4Q4N1B2"/>
<evidence type="ECO:0000259" key="2">
    <source>
        <dbReference type="Pfam" id="PF22803"/>
    </source>
</evidence>
<dbReference type="InterPro" id="IPR054443">
    <property type="entry name" value="Y3-like_dom"/>
</dbReference>
<dbReference type="Proteomes" id="UP000291422">
    <property type="component" value="Unassembled WGS sequence"/>
</dbReference>
<comment type="caution">
    <text evidence="3">The sequence shown here is derived from an EMBL/GenBank/DDBJ whole genome shotgun (WGS) entry which is preliminary data.</text>
</comment>
<name>A0A4Q4N1B2_ALTAL</name>
<evidence type="ECO:0000256" key="1">
    <source>
        <dbReference type="SAM" id="SignalP"/>
    </source>
</evidence>
<organism evidence="3 4">
    <name type="scientific">Alternaria alternata</name>
    <name type="common">Alternaria rot fungus</name>
    <name type="synonym">Torula alternata</name>
    <dbReference type="NCBI Taxonomy" id="5599"/>
    <lineage>
        <taxon>Eukaryota</taxon>
        <taxon>Fungi</taxon>
        <taxon>Dikarya</taxon>
        <taxon>Ascomycota</taxon>
        <taxon>Pezizomycotina</taxon>
        <taxon>Dothideomycetes</taxon>
        <taxon>Pleosporomycetidae</taxon>
        <taxon>Pleosporales</taxon>
        <taxon>Pleosporineae</taxon>
        <taxon>Pleosporaceae</taxon>
        <taxon>Alternaria</taxon>
        <taxon>Alternaria sect. Alternaria</taxon>
        <taxon>Alternaria alternata complex</taxon>
    </lineage>
</organism>